<dbReference type="Pfam" id="PF01758">
    <property type="entry name" value="SBF"/>
    <property type="match status" value="1"/>
</dbReference>
<feature type="transmembrane region" description="Helical" evidence="5">
    <location>
        <begin position="104"/>
        <end position="126"/>
    </location>
</feature>
<dbReference type="InterPro" id="IPR004710">
    <property type="entry name" value="Bilac:Na_transpt"/>
</dbReference>
<name>A0ABW9LPR9_9MYCO</name>
<dbReference type="EMBL" id="JBKBDE010000001">
    <property type="protein sequence ID" value="MFN6550000.1"/>
    <property type="molecule type" value="Genomic_DNA"/>
</dbReference>
<evidence type="ECO:0000256" key="5">
    <source>
        <dbReference type="SAM" id="Phobius"/>
    </source>
</evidence>
<feature type="transmembrane region" description="Helical" evidence="5">
    <location>
        <begin position="75"/>
        <end position="92"/>
    </location>
</feature>
<dbReference type="InterPro" id="IPR002657">
    <property type="entry name" value="BilAc:Na_symport/Acr3"/>
</dbReference>
<reference evidence="6 7" key="1">
    <citation type="submission" date="2024-12" db="EMBL/GenBank/DDBJ databases">
        <title>The coexistence of Mycolicibacterium septicum and Mycolicibacterium nivoides in clinical samples.</title>
        <authorList>
            <person name="Wang C."/>
            <person name="Feng Y."/>
            <person name="Zong Z."/>
        </authorList>
    </citation>
    <scope>NUCLEOTIDE SEQUENCE [LARGE SCALE GENOMIC DNA]</scope>
    <source>
        <strain evidence="6 7">120310</strain>
    </source>
</reference>
<feature type="transmembrane region" description="Helical" evidence="5">
    <location>
        <begin position="138"/>
        <end position="158"/>
    </location>
</feature>
<dbReference type="RefSeq" id="WP_409548842.1">
    <property type="nucleotide sequence ID" value="NZ_JBKBDE010000001.1"/>
</dbReference>
<feature type="transmembrane region" description="Helical" evidence="5">
    <location>
        <begin position="197"/>
        <end position="221"/>
    </location>
</feature>
<evidence type="ECO:0000313" key="7">
    <source>
        <dbReference type="Proteomes" id="UP001635817"/>
    </source>
</evidence>
<feature type="transmembrane region" description="Helical" evidence="5">
    <location>
        <begin position="46"/>
        <end position="69"/>
    </location>
</feature>
<evidence type="ECO:0000256" key="1">
    <source>
        <dbReference type="ARBA" id="ARBA00004141"/>
    </source>
</evidence>
<comment type="subcellular location">
    <subcellularLocation>
        <location evidence="1">Membrane</location>
        <topology evidence="1">Multi-pass membrane protein</topology>
    </subcellularLocation>
</comment>
<dbReference type="PANTHER" id="PTHR10361">
    <property type="entry name" value="SODIUM-BILE ACID COTRANSPORTER"/>
    <property type="match status" value="1"/>
</dbReference>
<dbReference type="Gene3D" id="1.20.1530.20">
    <property type="match status" value="1"/>
</dbReference>
<organism evidence="6 7">
    <name type="scientific">Mycolicibacterium septicum</name>
    <dbReference type="NCBI Taxonomy" id="98668"/>
    <lineage>
        <taxon>Bacteria</taxon>
        <taxon>Bacillati</taxon>
        <taxon>Actinomycetota</taxon>
        <taxon>Actinomycetes</taxon>
        <taxon>Mycobacteriales</taxon>
        <taxon>Mycobacteriaceae</taxon>
        <taxon>Mycolicibacterium</taxon>
    </lineage>
</organism>
<keyword evidence="3 5" id="KW-1133">Transmembrane helix</keyword>
<keyword evidence="2 5" id="KW-0812">Transmembrane</keyword>
<evidence type="ECO:0000256" key="4">
    <source>
        <dbReference type="ARBA" id="ARBA00023136"/>
    </source>
</evidence>
<gene>
    <name evidence="6" type="ORF">ACK4CP_06345</name>
</gene>
<feature type="transmembrane region" description="Helical" evidence="5">
    <location>
        <begin position="15"/>
        <end position="34"/>
    </location>
</feature>
<comment type="caution">
    <text evidence="6">The sequence shown here is derived from an EMBL/GenBank/DDBJ whole genome shotgun (WGS) entry which is preliminary data.</text>
</comment>
<proteinExistence type="predicted"/>
<accession>A0ABW9LPR9</accession>
<evidence type="ECO:0000256" key="2">
    <source>
        <dbReference type="ARBA" id="ARBA00022692"/>
    </source>
</evidence>
<keyword evidence="7" id="KW-1185">Reference proteome</keyword>
<protein>
    <submittedName>
        <fullName evidence="6">Bile acid:sodium symporter family protein</fullName>
    </submittedName>
</protein>
<sequence>MGAGMKDLLLQGSNIAVVFFVVSSTLAVGLGLTVGQILSPLKNIRVVALALAANFVLAPLAAFGLWRVFDLDDPLGIGLLLCGLAAGAPFLIKLAEFAKADMAFAVGLMVLLMVVTVGYVPLILPIFVSGTAVNPAQIAMSLVVLMLIPLAAGLLLRARGPGAAARLQPVIAKVSTVSMILVIAFTIAAHFNSVLSVFGTFGILAAVIYTVICAGIGWLMGGPGTREVLALGTAQRNAAAAFVVAGQNFDDPKVVVMITVVLIAEFLMLLPFSRRLARSR</sequence>
<dbReference type="Proteomes" id="UP001635817">
    <property type="component" value="Unassembled WGS sequence"/>
</dbReference>
<dbReference type="PANTHER" id="PTHR10361:SF28">
    <property type="entry name" value="P3 PROTEIN-RELATED"/>
    <property type="match status" value="1"/>
</dbReference>
<feature type="transmembrane region" description="Helical" evidence="5">
    <location>
        <begin position="170"/>
        <end position="191"/>
    </location>
</feature>
<feature type="transmembrane region" description="Helical" evidence="5">
    <location>
        <begin position="254"/>
        <end position="272"/>
    </location>
</feature>
<evidence type="ECO:0000256" key="3">
    <source>
        <dbReference type="ARBA" id="ARBA00022989"/>
    </source>
</evidence>
<dbReference type="InterPro" id="IPR038770">
    <property type="entry name" value="Na+/solute_symporter_sf"/>
</dbReference>
<feature type="transmembrane region" description="Helical" evidence="5">
    <location>
        <begin position="228"/>
        <end position="248"/>
    </location>
</feature>
<keyword evidence="4 5" id="KW-0472">Membrane</keyword>
<evidence type="ECO:0000313" key="6">
    <source>
        <dbReference type="EMBL" id="MFN6550000.1"/>
    </source>
</evidence>